<dbReference type="EMBL" id="NCSJ02000025">
    <property type="protein sequence ID" value="RFU34113.1"/>
    <property type="molecule type" value="Genomic_DNA"/>
</dbReference>
<dbReference type="AlphaFoldDB" id="A0A3E2HLJ7"/>
<name>A0A3E2HLJ7_SCYLI</name>
<organism evidence="1 2">
    <name type="scientific">Scytalidium lignicola</name>
    <name type="common">Hyphomycete</name>
    <dbReference type="NCBI Taxonomy" id="5539"/>
    <lineage>
        <taxon>Eukaryota</taxon>
        <taxon>Fungi</taxon>
        <taxon>Dikarya</taxon>
        <taxon>Ascomycota</taxon>
        <taxon>Pezizomycotina</taxon>
        <taxon>Leotiomycetes</taxon>
        <taxon>Leotiomycetes incertae sedis</taxon>
        <taxon>Scytalidium</taxon>
    </lineage>
</organism>
<dbReference type="OMA" id="HISSRTH"/>
<dbReference type="GO" id="GO:0004601">
    <property type="term" value="F:peroxidase activity"/>
    <property type="evidence" value="ECO:0007669"/>
    <property type="project" value="InterPro"/>
</dbReference>
<keyword evidence="2" id="KW-1185">Reference proteome</keyword>
<evidence type="ECO:0000313" key="2">
    <source>
        <dbReference type="Proteomes" id="UP000258309"/>
    </source>
</evidence>
<protein>
    <submittedName>
        <fullName evidence="1">Uncharacterized protein</fullName>
    </submittedName>
</protein>
<feature type="non-terminal residue" evidence="1">
    <location>
        <position position="1"/>
    </location>
</feature>
<evidence type="ECO:0000313" key="1">
    <source>
        <dbReference type="EMBL" id="RFU34113.1"/>
    </source>
</evidence>
<accession>A0A3E2HLJ7</accession>
<proteinExistence type="predicted"/>
<dbReference type="OrthoDB" id="407298at2759"/>
<dbReference type="Proteomes" id="UP000258309">
    <property type="component" value="Unassembled WGS sequence"/>
</dbReference>
<reference evidence="1 2" key="1">
    <citation type="submission" date="2018-05" db="EMBL/GenBank/DDBJ databases">
        <title>Draft genome sequence of Scytalidium lignicola DSM 105466, a ubiquitous saprotrophic fungus.</title>
        <authorList>
            <person name="Buettner E."/>
            <person name="Gebauer A.M."/>
            <person name="Hofrichter M."/>
            <person name="Liers C."/>
            <person name="Kellner H."/>
        </authorList>
    </citation>
    <scope>NUCLEOTIDE SEQUENCE [LARGE SCALE GENOMIC DNA]</scope>
    <source>
        <strain evidence="1 2">DSM 105466</strain>
    </source>
</reference>
<sequence length="262" mass="28426">QTIATNPYAWFGPASGWLVRASPYAFTARLAANRSAEYPVDGKLDKEGLKVFFSIQGPEDNMTYVKGLERIPENFYRRRDTDYGVPALALDIVTYSSPEVLSIGGNTNGVNTFAGIDLPDLSGGVINGENLLKGNNLICFALNSIQTVSPNALSSIYATLSSVTDIVFAALEPIIGAIDCPVYGDLSVNGTSWIDFNMKTYPGFKKAGSGCKAEDMWIIREKAYGDDEKCDTSHDGKHEDTPYFGLHQCLPIVGVDRSSNAR</sequence>
<comment type="caution">
    <text evidence="1">The sequence shown here is derived from an EMBL/GenBank/DDBJ whole genome shotgun (WGS) entry which is preliminary data.</text>
</comment>
<dbReference type="InterPro" id="IPR036851">
    <property type="entry name" value="Chloroperoxidase-like_sf"/>
</dbReference>
<gene>
    <name evidence="1" type="ORF">B7463_g2190</name>
</gene>
<dbReference type="Gene3D" id="1.10.489.10">
    <property type="entry name" value="Chloroperoxidase-like"/>
    <property type="match status" value="1"/>
</dbReference>
<feature type="non-terminal residue" evidence="1">
    <location>
        <position position="262"/>
    </location>
</feature>